<dbReference type="EMBL" id="JBANRG010000004">
    <property type="protein sequence ID" value="KAK7467467.1"/>
    <property type="molecule type" value="Genomic_DNA"/>
</dbReference>
<dbReference type="SMART" id="SM00490">
    <property type="entry name" value="HELICc"/>
    <property type="match status" value="1"/>
</dbReference>
<keyword evidence="4 14" id="KW-0347">Helicase</keyword>
<dbReference type="SMART" id="SM00973">
    <property type="entry name" value="Sec63"/>
    <property type="match status" value="1"/>
</dbReference>
<dbReference type="EC" id="5.6.2.4" evidence="9"/>
<dbReference type="CDD" id="cd18795">
    <property type="entry name" value="SF2_C_Ski2"/>
    <property type="match status" value="1"/>
</dbReference>
<organism evidence="14 15">
    <name type="scientific">Marasmiellus scandens</name>
    <dbReference type="NCBI Taxonomy" id="2682957"/>
    <lineage>
        <taxon>Eukaryota</taxon>
        <taxon>Fungi</taxon>
        <taxon>Dikarya</taxon>
        <taxon>Basidiomycota</taxon>
        <taxon>Agaricomycotina</taxon>
        <taxon>Agaricomycetes</taxon>
        <taxon>Agaricomycetidae</taxon>
        <taxon>Agaricales</taxon>
        <taxon>Marasmiineae</taxon>
        <taxon>Omphalotaceae</taxon>
        <taxon>Marasmiellus</taxon>
    </lineage>
</organism>
<evidence type="ECO:0000256" key="7">
    <source>
        <dbReference type="ARBA" id="ARBA00023254"/>
    </source>
</evidence>
<comment type="similarity">
    <text evidence="1">Belongs to the helicase family. SKI2 subfamily.</text>
</comment>
<feature type="region of interest" description="Disordered" evidence="11">
    <location>
        <begin position="1148"/>
        <end position="1238"/>
    </location>
</feature>
<dbReference type="GO" id="GO:0016787">
    <property type="term" value="F:hydrolase activity"/>
    <property type="evidence" value="ECO:0007669"/>
    <property type="project" value="UniProtKB-KW"/>
</dbReference>
<dbReference type="InterPro" id="IPR036390">
    <property type="entry name" value="WH_DNA-bd_sf"/>
</dbReference>
<evidence type="ECO:0000256" key="5">
    <source>
        <dbReference type="ARBA" id="ARBA00022840"/>
    </source>
</evidence>
<feature type="region of interest" description="Disordered" evidence="11">
    <location>
        <begin position="1256"/>
        <end position="1312"/>
    </location>
</feature>
<dbReference type="InterPro" id="IPR014001">
    <property type="entry name" value="Helicase_ATP-bd"/>
</dbReference>
<dbReference type="Gene3D" id="3.40.50.300">
    <property type="entry name" value="P-loop containing nucleotide triphosphate hydrolases"/>
    <property type="match status" value="2"/>
</dbReference>
<dbReference type="Proteomes" id="UP001498398">
    <property type="component" value="Unassembled WGS sequence"/>
</dbReference>
<gene>
    <name evidence="14" type="primary">HFM1</name>
    <name evidence="14" type="ORF">VKT23_004520</name>
</gene>
<keyword evidence="15" id="KW-1185">Reference proteome</keyword>
<proteinExistence type="inferred from homology"/>
<feature type="region of interest" description="Disordered" evidence="11">
    <location>
        <begin position="1002"/>
        <end position="1027"/>
    </location>
</feature>
<sequence>MNYYPEPDVEYYEDVQYNDDPALYPNSTPTAEQYHEDYYHQDNTDDMMCSSPSPPERYHSTRSRYDTNPSHHEYYEEPSYVNDTHNYVPSQLHYQQDRHPARPMHISVQPSRTSMNFQDARFNQLPGQEPFSSRKIRLRPVSELPDMYRTIFKFGVFNAVQSSCLDSILHSRENMVVSAPTGSGKTVLFELAIIKMLTEARETGQSLKCVYMAPTKALCSEKYKDWSAKFGPLGIKCCELTGDTVHVGFGKGAWGDAKNATIIVTTSEKWDSLTRNWRNNGQMLSQIQLFLVDEVHILNESRGSTLEVVVSRMKLRGSSVRFMLVSATVPNIQDLAVWIGKNDGLDSEAKIFEFGEDFRPCKLTRHVVGVPRSKNQNDFVFQRILDGKLFKVIQTYSVGKPILVFVSTRKGVFTTAEHLCKDYAEAEKMKQALPWTKPAKVDRIFHEKRLADFANVGIGVHHAGLTLDDRRTIEELYLNRILRIVVATTTLAVGVNLPAHTVIIRGVHAFQNNAVVEYSDLDVMQMMGRAGRPQFDKDGIAVILCESDLEAKYRSLAQGKTIVESSLHVNLSEHLNSEIGLGTIKSLDSAKEWLRCSFLFQRIRKSPRHYSLGKDNNQTWEDRIDDIVMQSVENLRKSELIAGADEGDDSLTSTEYGDIMSRFYIRQKTMNTILSSPEKPTMREMAYNKLRKHNDIRFEVKKVEKTSDKINLLIQAVLGGISLNHPDYRNSDSQLQLETFGVFRHLSRIARAVVEVAVVRKRGAQVKHGLELLRCFTAKAWEDRPVVLRQIESIGEKSLKVLAEHGITSIETLRRQDSLRLEILLNRRPPFGLDMLTSLRDFPLYSLKIVQQEVNVFGGKRPVEIDLLIECALVEEGSTANVKPKKPKGRYADMTAVLSLTTDMDFIDFRRIPTKVLKEAKTFEITATLEKPSQSVMVIITSESFAGVAVSKTFRPSVPPEEYPTMKTKPMTALELELQELENCPGLFEMDVDEFGNELKQDEVPQPVKGKDPSKKPKNATSAKENDDCLPLVALPTKLPNGKYRFDSTLTPLSDNMNGLLDAIILAKIRLPAVIYAMAFSCREGLDKPPKTITFEKPTSTQPTPPIKPQTTSIIYNVTLPSRPKPKPRPMKEDHTLEMLEKIHKSTNVEENLKLPQGQRLKLDPIPGSSVRPRKKIPVPDFNIEFSSIGENESSNDAGVSFKELDDDDDDLPDPSRILESRTSSKRKTSPDDPYFNSEVDALIRDIPLEQIEAMPFKQSSRPVSPPEKFSSVHKQKRPKLDERPNPTIPARKQSPLFLDISDDDDDEVETVSPVPKLTSLMTADATMDHYDLDPRHFDLVSDTPDLTMSTEVNSPSNPSSLLDDDHFVDHVAGDPEAEKCAGPLMDDDDEFAALEAWLDSSAVQIIP</sequence>
<evidence type="ECO:0000256" key="2">
    <source>
        <dbReference type="ARBA" id="ARBA00022741"/>
    </source>
</evidence>
<feature type="compositionally biased region" description="Basic and acidic residues" evidence="11">
    <location>
        <begin position="56"/>
        <end position="65"/>
    </location>
</feature>
<feature type="compositionally biased region" description="Basic and acidic residues" evidence="11">
    <location>
        <begin position="1002"/>
        <end position="1015"/>
    </location>
</feature>
<dbReference type="SUPFAM" id="SSF46785">
    <property type="entry name" value="Winged helix' DNA-binding domain"/>
    <property type="match status" value="1"/>
</dbReference>
<evidence type="ECO:0000259" key="13">
    <source>
        <dbReference type="PROSITE" id="PS51194"/>
    </source>
</evidence>
<dbReference type="Pfam" id="PF00271">
    <property type="entry name" value="Helicase_C"/>
    <property type="match status" value="1"/>
</dbReference>
<dbReference type="Pfam" id="PF02889">
    <property type="entry name" value="Sec63"/>
    <property type="match status" value="1"/>
</dbReference>
<evidence type="ECO:0000313" key="14">
    <source>
        <dbReference type="EMBL" id="KAK7467467.1"/>
    </source>
</evidence>
<feature type="compositionally biased region" description="Acidic residues" evidence="11">
    <location>
        <begin position="1301"/>
        <end position="1310"/>
    </location>
</feature>
<dbReference type="Gene3D" id="1.10.3380.10">
    <property type="entry name" value="Sec63 N-terminal domain-like domain"/>
    <property type="match status" value="2"/>
</dbReference>
<evidence type="ECO:0000256" key="11">
    <source>
        <dbReference type="SAM" id="MobiDB-lite"/>
    </source>
</evidence>
<reference evidence="14 15" key="1">
    <citation type="submission" date="2024-01" db="EMBL/GenBank/DDBJ databases">
        <title>A draft genome for the cacao thread blight pathogen Marasmiellus scandens.</title>
        <authorList>
            <person name="Baruah I.K."/>
            <person name="Leung J."/>
            <person name="Bukari Y."/>
            <person name="Amoako-Attah I."/>
            <person name="Meinhardt L.W."/>
            <person name="Bailey B.A."/>
            <person name="Cohen S.P."/>
        </authorList>
    </citation>
    <scope>NUCLEOTIDE SEQUENCE [LARGE SCALE GENOMIC DNA]</scope>
    <source>
        <strain evidence="14 15">GH-19</strain>
    </source>
</reference>
<evidence type="ECO:0000313" key="15">
    <source>
        <dbReference type="Proteomes" id="UP001498398"/>
    </source>
</evidence>
<dbReference type="SMART" id="SM00487">
    <property type="entry name" value="DEXDc"/>
    <property type="match status" value="1"/>
</dbReference>
<dbReference type="InterPro" id="IPR057842">
    <property type="entry name" value="WH_MER3"/>
</dbReference>
<keyword evidence="3 14" id="KW-0378">Hydrolase</keyword>
<evidence type="ECO:0000256" key="4">
    <source>
        <dbReference type="ARBA" id="ARBA00022806"/>
    </source>
</evidence>
<dbReference type="SUPFAM" id="SSF52540">
    <property type="entry name" value="P-loop containing nucleoside triphosphate hydrolases"/>
    <property type="match status" value="1"/>
</dbReference>
<evidence type="ECO:0000256" key="10">
    <source>
        <dbReference type="ARBA" id="ARBA00048988"/>
    </source>
</evidence>
<comment type="caution">
    <text evidence="14">The sequence shown here is derived from an EMBL/GenBank/DDBJ whole genome shotgun (WGS) entry which is preliminary data.</text>
</comment>
<dbReference type="Pfam" id="PF00270">
    <property type="entry name" value="DEAD"/>
    <property type="match status" value="1"/>
</dbReference>
<protein>
    <recommendedName>
        <fullName evidence="9">DNA 3'-5' helicase</fullName>
        <ecNumber evidence="9">5.6.2.4</ecNumber>
    </recommendedName>
</protein>
<feature type="domain" description="Helicase ATP-binding" evidence="12">
    <location>
        <begin position="166"/>
        <end position="347"/>
    </location>
</feature>
<evidence type="ECO:0000256" key="1">
    <source>
        <dbReference type="ARBA" id="ARBA00010140"/>
    </source>
</evidence>
<dbReference type="PANTHER" id="PTHR47835">
    <property type="entry name" value="HFM1, ATP DEPENDENT DNA HELICASE HOMOLOG"/>
    <property type="match status" value="1"/>
</dbReference>
<keyword evidence="6" id="KW-0413">Isomerase</keyword>
<evidence type="ECO:0000256" key="6">
    <source>
        <dbReference type="ARBA" id="ARBA00023235"/>
    </source>
</evidence>
<feature type="domain" description="Helicase C-terminal" evidence="13">
    <location>
        <begin position="391"/>
        <end position="575"/>
    </location>
</feature>
<dbReference type="SUPFAM" id="SSF158702">
    <property type="entry name" value="Sec63 N-terminal domain-like"/>
    <property type="match status" value="1"/>
</dbReference>
<keyword evidence="7" id="KW-0469">Meiosis</keyword>
<feature type="compositionally biased region" description="Polar residues" evidence="11">
    <location>
        <begin position="1185"/>
        <end position="1198"/>
    </location>
</feature>
<keyword evidence="5" id="KW-0067">ATP-binding</keyword>
<dbReference type="InterPro" id="IPR001650">
    <property type="entry name" value="Helicase_C-like"/>
</dbReference>
<dbReference type="InterPro" id="IPR036388">
    <property type="entry name" value="WH-like_DNA-bd_sf"/>
</dbReference>
<keyword evidence="2" id="KW-0547">Nucleotide-binding</keyword>
<dbReference type="PANTHER" id="PTHR47835:SF3">
    <property type="entry name" value="HELICASE FOR MEIOSIS 1"/>
    <property type="match status" value="1"/>
</dbReference>
<name>A0ABR1JWX1_9AGAR</name>
<evidence type="ECO:0000256" key="8">
    <source>
        <dbReference type="ARBA" id="ARBA00034617"/>
    </source>
</evidence>
<evidence type="ECO:0000256" key="9">
    <source>
        <dbReference type="ARBA" id="ARBA00034808"/>
    </source>
</evidence>
<feature type="region of interest" description="Disordered" evidence="11">
    <location>
        <begin position="42"/>
        <end position="65"/>
    </location>
</feature>
<dbReference type="PROSITE" id="PS51194">
    <property type="entry name" value="HELICASE_CTER"/>
    <property type="match status" value="1"/>
</dbReference>
<dbReference type="InterPro" id="IPR011545">
    <property type="entry name" value="DEAD/DEAH_box_helicase_dom"/>
</dbReference>
<evidence type="ECO:0000256" key="3">
    <source>
        <dbReference type="ARBA" id="ARBA00022801"/>
    </source>
</evidence>
<dbReference type="Gene3D" id="1.10.10.10">
    <property type="entry name" value="Winged helix-like DNA-binding domain superfamily/Winged helix DNA-binding domain"/>
    <property type="match status" value="1"/>
</dbReference>
<dbReference type="Pfam" id="PF23445">
    <property type="entry name" value="WHD_SNRNP200"/>
    <property type="match status" value="1"/>
</dbReference>
<evidence type="ECO:0000259" key="12">
    <source>
        <dbReference type="PROSITE" id="PS51192"/>
    </source>
</evidence>
<dbReference type="InterPro" id="IPR027417">
    <property type="entry name" value="P-loop_NTPase"/>
</dbReference>
<dbReference type="InterPro" id="IPR052247">
    <property type="entry name" value="Meiotic_Crossover_Helicase"/>
</dbReference>
<dbReference type="GO" id="GO:0003678">
    <property type="term" value="F:DNA helicase activity"/>
    <property type="evidence" value="ECO:0007669"/>
    <property type="project" value="UniProtKB-EC"/>
</dbReference>
<dbReference type="InterPro" id="IPR004179">
    <property type="entry name" value="Sec63-dom"/>
</dbReference>
<accession>A0ABR1JWX1</accession>
<comment type="catalytic activity">
    <reaction evidence="8">
        <text>Couples ATP hydrolysis with the unwinding of duplex DNA by translocating in the 3'-5' direction.</text>
        <dbReference type="EC" id="5.6.2.4"/>
    </reaction>
</comment>
<comment type="catalytic activity">
    <reaction evidence="10">
        <text>ATP + H2O = ADP + phosphate + H(+)</text>
        <dbReference type="Rhea" id="RHEA:13065"/>
        <dbReference type="ChEBI" id="CHEBI:15377"/>
        <dbReference type="ChEBI" id="CHEBI:15378"/>
        <dbReference type="ChEBI" id="CHEBI:30616"/>
        <dbReference type="ChEBI" id="CHEBI:43474"/>
        <dbReference type="ChEBI" id="CHEBI:456216"/>
        <dbReference type="EC" id="5.6.2.4"/>
    </reaction>
</comment>
<dbReference type="PROSITE" id="PS51192">
    <property type="entry name" value="HELICASE_ATP_BIND_1"/>
    <property type="match status" value="1"/>
</dbReference>